<dbReference type="EMBL" id="AUZX01001247">
    <property type="protein sequence ID" value="EQD79594.1"/>
    <property type="molecule type" value="Genomic_DNA"/>
</dbReference>
<organism evidence="1">
    <name type="scientific">mine drainage metagenome</name>
    <dbReference type="NCBI Taxonomy" id="410659"/>
    <lineage>
        <taxon>unclassified sequences</taxon>
        <taxon>metagenomes</taxon>
        <taxon>ecological metagenomes</taxon>
    </lineage>
</organism>
<reference evidence="1" key="1">
    <citation type="submission" date="2013-08" db="EMBL/GenBank/DDBJ databases">
        <authorList>
            <person name="Mendez C."/>
            <person name="Richter M."/>
            <person name="Ferrer M."/>
            <person name="Sanchez J."/>
        </authorList>
    </citation>
    <scope>NUCLEOTIDE SEQUENCE</scope>
</reference>
<protein>
    <submittedName>
        <fullName evidence="1">MULE transposase, conserved domain protein</fullName>
    </submittedName>
</protein>
<evidence type="ECO:0000313" key="1">
    <source>
        <dbReference type="EMBL" id="EQD79594.1"/>
    </source>
</evidence>
<accession>T1DE02</accession>
<comment type="caution">
    <text evidence="1">The sequence shown here is derived from an EMBL/GenBank/DDBJ whole genome shotgun (WGS) entry which is preliminary data.</text>
</comment>
<sequence>MNMEIAFSPGITTCPKCGSKLVLYKTERRIVKSTGYTFTAVHRPMMCRHDGTVFRSERISEIVSPHCTYANDVMLESSVMRYIEGRSSSEIALDLHNGISERHVRNLGIMALDIFPAIHEDNMEKLKSAVHSYILQIDGTTDSEFSMIVVVRDVLSDFVLHAERCSSESHENIKSVLQVVKNRFGDPSGITSDMRSGIISAARETFPG</sequence>
<feature type="non-terminal residue" evidence="1">
    <location>
        <position position="208"/>
    </location>
</feature>
<name>T1DE02_9ZZZZ</name>
<gene>
    <name evidence="1" type="ORF">B1A_01644</name>
</gene>
<reference evidence="1" key="2">
    <citation type="journal article" date="2014" name="ISME J.">
        <title>Microbial stratification in low pH oxic and suboxic macroscopic growths along an acid mine drainage.</title>
        <authorList>
            <person name="Mendez-Garcia C."/>
            <person name="Mesa V."/>
            <person name="Sprenger R.R."/>
            <person name="Richter M."/>
            <person name="Diez M.S."/>
            <person name="Solano J."/>
            <person name="Bargiela R."/>
            <person name="Golyshina O.V."/>
            <person name="Manteca A."/>
            <person name="Ramos J.L."/>
            <person name="Gallego J.R."/>
            <person name="Llorente I."/>
            <person name="Martins Dos Santos V.A."/>
            <person name="Jensen O.N."/>
            <person name="Pelaez A.I."/>
            <person name="Sanchez J."/>
            <person name="Ferrer M."/>
        </authorList>
    </citation>
    <scope>NUCLEOTIDE SEQUENCE</scope>
</reference>
<dbReference type="AlphaFoldDB" id="T1DE02"/>
<proteinExistence type="predicted"/>